<organism evidence="2 3">
    <name type="scientific">Scomber scombrus</name>
    <name type="common">Atlantic mackerel</name>
    <name type="synonym">Scomber vernalis</name>
    <dbReference type="NCBI Taxonomy" id="13677"/>
    <lineage>
        <taxon>Eukaryota</taxon>
        <taxon>Metazoa</taxon>
        <taxon>Chordata</taxon>
        <taxon>Craniata</taxon>
        <taxon>Vertebrata</taxon>
        <taxon>Euteleostomi</taxon>
        <taxon>Actinopterygii</taxon>
        <taxon>Neopterygii</taxon>
        <taxon>Teleostei</taxon>
        <taxon>Neoteleostei</taxon>
        <taxon>Acanthomorphata</taxon>
        <taxon>Pelagiaria</taxon>
        <taxon>Scombriformes</taxon>
        <taxon>Scombridae</taxon>
        <taxon>Scomber</taxon>
    </lineage>
</organism>
<feature type="non-terminal residue" evidence="2">
    <location>
        <position position="1"/>
    </location>
</feature>
<dbReference type="AlphaFoldDB" id="A0AAV1Q078"/>
<accession>A0AAV1Q078</accession>
<dbReference type="Proteomes" id="UP001314229">
    <property type="component" value="Unassembled WGS sequence"/>
</dbReference>
<dbReference type="InterPro" id="IPR005162">
    <property type="entry name" value="Retrotrans_gag_dom"/>
</dbReference>
<feature type="domain" description="Retrotransposon gag" evidence="1">
    <location>
        <begin position="130"/>
        <end position="221"/>
    </location>
</feature>
<dbReference type="PANTHER" id="PTHR15503:SF36">
    <property type="entry name" value="RETROTRANSPOSON GAG-LIKE PROTEIN 5"/>
    <property type="match status" value="1"/>
</dbReference>
<protein>
    <submittedName>
        <fullName evidence="2">Retrovirus-related Pol polyprotein from transposon 17.6</fullName>
    </submittedName>
</protein>
<gene>
    <name evidence="2" type="ORF">FSCOSCO3_A025909</name>
</gene>
<sequence>NHLAIMDPAETDNIKRALADQGALVTKHETTLRQVVDNLQQLATGITDLGGRMDAITGQLTALAHAPPPPPAPVPPPAVAPMVAPREPFIPTPARYSGHLGTCSQFLHQCSLVFHQQPGTYATDQAKIAFIMSLLFDQASAWALATSTHSPELTTDYDEFTQEMRKVFDHPVRGKEAVGRMLRLRQGTQSASQYALEFRILAAESGWNDTALQAIFLKGISEELKDELAPRDDPDSLEALIDLTISHPSGIRPFHHYLII</sequence>
<proteinExistence type="predicted"/>
<dbReference type="InterPro" id="IPR032567">
    <property type="entry name" value="RTL1-rel"/>
</dbReference>
<dbReference type="PANTHER" id="PTHR15503">
    <property type="entry name" value="LDOC1 RELATED"/>
    <property type="match status" value="1"/>
</dbReference>
<evidence type="ECO:0000313" key="2">
    <source>
        <dbReference type="EMBL" id="CAK6976474.1"/>
    </source>
</evidence>
<dbReference type="Pfam" id="PF03732">
    <property type="entry name" value="Retrotrans_gag"/>
    <property type="match status" value="1"/>
</dbReference>
<dbReference type="EMBL" id="CAWUFR010000350">
    <property type="protein sequence ID" value="CAK6976474.1"/>
    <property type="molecule type" value="Genomic_DNA"/>
</dbReference>
<evidence type="ECO:0000313" key="3">
    <source>
        <dbReference type="Proteomes" id="UP001314229"/>
    </source>
</evidence>
<reference evidence="2 3" key="1">
    <citation type="submission" date="2024-01" db="EMBL/GenBank/DDBJ databases">
        <authorList>
            <person name="Alioto T."/>
            <person name="Alioto T."/>
            <person name="Gomez Garrido J."/>
        </authorList>
    </citation>
    <scope>NUCLEOTIDE SEQUENCE [LARGE SCALE GENOMIC DNA]</scope>
</reference>
<name>A0AAV1Q078_SCOSC</name>
<evidence type="ECO:0000259" key="1">
    <source>
        <dbReference type="Pfam" id="PF03732"/>
    </source>
</evidence>
<comment type="caution">
    <text evidence="2">The sequence shown here is derived from an EMBL/GenBank/DDBJ whole genome shotgun (WGS) entry which is preliminary data.</text>
</comment>
<keyword evidence="3" id="KW-1185">Reference proteome</keyword>